<evidence type="ECO:0000313" key="4">
    <source>
        <dbReference type="Proteomes" id="UP000007110"/>
    </source>
</evidence>
<accession>A0A7M7PGU3</accession>
<reference evidence="4" key="1">
    <citation type="submission" date="2015-02" db="EMBL/GenBank/DDBJ databases">
        <title>Genome sequencing for Strongylocentrotus purpuratus.</title>
        <authorList>
            <person name="Murali S."/>
            <person name="Liu Y."/>
            <person name="Vee V."/>
            <person name="English A."/>
            <person name="Wang M."/>
            <person name="Skinner E."/>
            <person name="Han Y."/>
            <person name="Muzny D.M."/>
            <person name="Worley K.C."/>
            <person name="Gibbs R.A."/>
        </authorList>
    </citation>
    <scope>NUCLEOTIDE SEQUENCE</scope>
</reference>
<keyword evidence="2" id="KW-1133">Transmembrane helix</keyword>
<reference evidence="3" key="2">
    <citation type="submission" date="2021-01" db="UniProtKB">
        <authorList>
            <consortium name="EnsemblMetazoa"/>
        </authorList>
    </citation>
    <scope>IDENTIFICATION</scope>
</reference>
<sequence>MVTVRVRVRVGVRVTVRVRVRSPYLKQLFLIIASLFFSFVFSTVSKSIFRKPRRFPGLPPLPSNRAPDGSSINGLGGGTGGLEPVPGPPFRTIQPSFSDSSVSFSGDAYNESSFSSYPNSTALIPPGSSSSDSNSLGDFVGSIVLFIEFLKEKKHIFIQYFVIGCLVGIILALISWVVHLKRKKAKLKKKLKSSDGTDGGQRANGVLAAVQEENRIDIDEIWRSPPPPSILNRVSPTEDDNDNTIWRSHTLPGNRQLNSYFP</sequence>
<dbReference type="Proteomes" id="UP000007110">
    <property type="component" value="Unassembled WGS sequence"/>
</dbReference>
<proteinExistence type="predicted"/>
<dbReference type="KEGG" id="spu:100889355"/>
<evidence type="ECO:0000313" key="3">
    <source>
        <dbReference type="EnsemblMetazoa" id="XP_030850097"/>
    </source>
</evidence>
<feature type="region of interest" description="Disordered" evidence="1">
    <location>
        <begin position="225"/>
        <end position="250"/>
    </location>
</feature>
<evidence type="ECO:0000256" key="1">
    <source>
        <dbReference type="SAM" id="MobiDB-lite"/>
    </source>
</evidence>
<keyword evidence="2" id="KW-0812">Transmembrane</keyword>
<dbReference type="RefSeq" id="XP_030850097.1">
    <property type="nucleotide sequence ID" value="XM_030994237.1"/>
</dbReference>
<name>A0A7M7PGU3_STRPU</name>
<dbReference type="InParanoid" id="A0A7M7PGU3"/>
<dbReference type="AlphaFoldDB" id="A0A7M7PGU3"/>
<protein>
    <submittedName>
        <fullName evidence="3">Uncharacterized protein</fullName>
    </submittedName>
</protein>
<dbReference type="GeneID" id="100889355"/>
<organism evidence="3 4">
    <name type="scientific">Strongylocentrotus purpuratus</name>
    <name type="common">Purple sea urchin</name>
    <dbReference type="NCBI Taxonomy" id="7668"/>
    <lineage>
        <taxon>Eukaryota</taxon>
        <taxon>Metazoa</taxon>
        <taxon>Echinodermata</taxon>
        <taxon>Eleutherozoa</taxon>
        <taxon>Echinozoa</taxon>
        <taxon>Echinoidea</taxon>
        <taxon>Euechinoidea</taxon>
        <taxon>Echinacea</taxon>
        <taxon>Camarodonta</taxon>
        <taxon>Echinidea</taxon>
        <taxon>Strongylocentrotidae</taxon>
        <taxon>Strongylocentrotus</taxon>
    </lineage>
</organism>
<evidence type="ECO:0000256" key="2">
    <source>
        <dbReference type="SAM" id="Phobius"/>
    </source>
</evidence>
<feature type="transmembrane region" description="Helical" evidence="2">
    <location>
        <begin position="157"/>
        <end position="180"/>
    </location>
</feature>
<keyword evidence="4" id="KW-1185">Reference proteome</keyword>
<keyword evidence="2" id="KW-0472">Membrane</keyword>
<dbReference type="EnsemblMetazoa" id="XM_030994237">
    <property type="protein sequence ID" value="XP_030850097"/>
    <property type="gene ID" value="LOC100889355"/>
</dbReference>
<feature type="transmembrane region" description="Helical" evidence="2">
    <location>
        <begin position="28"/>
        <end position="49"/>
    </location>
</feature>
<feature type="region of interest" description="Disordered" evidence="1">
    <location>
        <begin position="59"/>
        <end position="78"/>
    </location>
</feature>